<dbReference type="EMBL" id="AJ748131">
    <property type="protein sequence ID" value="CAG34710.1"/>
    <property type="molecule type" value="Genomic_DNA"/>
</dbReference>
<organism evidence="3">
    <name type="scientific">Streptomyces ribosidificus</name>
    <dbReference type="NCBI Taxonomy" id="80859"/>
    <lineage>
        <taxon>Bacteria</taxon>
        <taxon>Bacillati</taxon>
        <taxon>Actinomycetota</taxon>
        <taxon>Actinomycetes</taxon>
        <taxon>Kitasatosporales</taxon>
        <taxon>Streptomycetaceae</taxon>
        <taxon>Streptomyces</taxon>
    </lineage>
</organism>
<dbReference type="Gene3D" id="3.40.50.2020">
    <property type="match status" value="1"/>
</dbReference>
<gene>
    <name evidence="3" type="primary">racK</name>
    <name evidence="2" type="synonym">ribL</name>
</gene>
<protein>
    <submittedName>
        <fullName evidence="2">Putative ribostamycin production protein</fullName>
    </submittedName>
    <submittedName>
        <fullName evidence="3">RacK protein</fullName>
    </submittedName>
</protein>
<sequence>MDVVTTGVALPALHRAFVDTARRDGSTAALHACACFAEQLLSDTVAAAARAATARPDALPAEAGPARLAAAVAPLRELCTALARAMAADPAAPADEADQRMAAVAEALAEATAATDALWRSAAARTDEETAALLRHAADWKTPECYGYDLADPELSLDQAAGLLAARPATAPVLVVGVRTGGSYLAPFWQAAAEDAGRAAGPWHSVRPLRGAGGITLPDAELATLPRTPPPGTTVVLVDDQPDTGATARAVRDRLGVHLAGVRDIVLAAPGRLYTFDGPVVRVAVERPVVRMSTARLWQLADARDTAGLVAHARAAGVPLAADAVHRLRPFRGPFLAVYGTDDTADTDTTAGGGSAAVTPAEQGGDARRIDPRKRPFTLTADTADAAGTAAPEAYHFRFIGTGMHGLHCHRTLRALGDLLPPGHTFADGYLITRHEPILSPLRDALPKLDPEQRRQVLGTVAASWEALRRLGELGRPGHATTYEPRARLEAALRRLRHRMGRPLPVDEAWTTRHVPERVPLGGVDGVLFRTPLPYGHGYWHWQLAPAGNGAASPAVRRFGLDWIWGGGGCLESEIASFAVENRLDDTALAELREAVAAATGDARAFDGGLRLAGEALHWNVKTWLRRCPVLTGATADRVEAELAAQARYVAALA</sequence>
<feature type="region of interest" description="Disordered" evidence="1">
    <location>
        <begin position="346"/>
        <end position="371"/>
    </location>
</feature>
<name>Q4R0X1_STRRI</name>
<proteinExistence type="predicted"/>
<evidence type="ECO:0000313" key="3">
    <source>
        <dbReference type="EMBL" id="CAG34710.1"/>
    </source>
</evidence>
<reference evidence="2" key="1">
    <citation type="submission" date="2004-06" db="EMBL/GenBank/DDBJ databases">
        <title>Analysis and comparison of biosynthetic gene clusters for the 2-deoxy-inosamine containing aminoglycoside antibiotics ribostamycin, neomycin, lividomycin, paromomycin and butirosin.</title>
        <authorList>
            <person name="Aboshanab K."/>
            <person name="Schmidt-Beissner H."/>
            <person name="Wehmeier U."/>
            <person name="Piepersberg W."/>
            <person name="Welzel K."/>
            <person name="Vente A."/>
        </authorList>
    </citation>
    <scope>NUCLEOTIDE SEQUENCE</scope>
    <source>
        <strain evidence="2">NRRL B-11466</strain>
    </source>
</reference>
<accession>Q4R0X1</accession>
<dbReference type="SUPFAM" id="SSF53271">
    <property type="entry name" value="PRTase-like"/>
    <property type="match status" value="1"/>
</dbReference>
<reference evidence="3" key="2">
    <citation type="journal article" date="2005" name="Mol. Cells">
        <title>The ribostamycin biosynthetic gene cluster in Streptomyces ribosidificus: comparison with butirosin biosynthesis.</title>
        <authorList>
            <person name="Subba B."/>
            <person name="Kharel M.K."/>
            <person name="Lee H.C."/>
            <person name="Liou K."/>
            <person name="Kim B.-G."/>
            <person name="Sohng J.K."/>
        </authorList>
    </citation>
    <scope>NUCLEOTIDE SEQUENCE</scope>
    <source>
        <strain evidence="3">ATCC 21294</strain>
    </source>
</reference>
<dbReference type="InterPro" id="IPR029057">
    <property type="entry name" value="PRTase-like"/>
</dbReference>
<evidence type="ECO:0000313" key="2">
    <source>
        <dbReference type="EMBL" id="CAG34027.1"/>
    </source>
</evidence>
<dbReference type="EMBL" id="AJ744850">
    <property type="protein sequence ID" value="CAG34027.1"/>
    <property type="molecule type" value="Genomic_DNA"/>
</dbReference>
<evidence type="ECO:0000256" key="1">
    <source>
        <dbReference type="SAM" id="MobiDB-lite"/>
    </source>
</evidence>
<dbReference type="AlphaFoldDB" id="Q4R0X1"/>